<evidence type="ECO:0000313" key="2">
    <source>
        <dbReference type="EMBL" id="ATF27135.1"/>
    </source>
</evidence>
<organism evidence="2 3">
    <name type="scientific">Brochothrix thermosphacta</name>
    <name type="common">Microbacterium thermosphactum</name>
    <dbReference type="NCBI Taxonomy" id="2756"/>
    <lineage>
        <taxon>Bacteria</taxon>
        <taxon>Bacillati</taxon>
        <taxon>Bacillota</taxon>
        <taxon>Bacilli</taxon>
        <taxon>Bacillales</taxon>
        <taxon>Listeriaceae</taxon>
        <taxon>Brochothrix</taxon>
    </lineage>
</organism>
<dbReference type="SUPFAM" id="SSF52540">
    <property type="entry name" value="P-loop containing nucleoside triphosphate hydrolases"/>
    <property type="match status" value="1"/>
</dbReference>
<dbReference type="InterPro" id="IPR027417">
    <property type="entry name" value="P-loop_NTPase"/>
</dbReference>
<gene>
    <name evidence="2" type="ORF">CNY62_12575</name>
</gene>
<sequence length="539" mass="62131">MTGLKIKQFKLDKQAIKQISDDYIVDYPTVYLLNNDKEAYIGETVALKNRMRAHLANPQRSKLTKAHVISHNEFNQSATYNIETKLINYFLADQKYILQNKSQTVQSITHNYHNKAYFNEQVFTTLWRQLHTKGIASHSADEIENKDIYKLSPFKQLSAEQLDLKNTIIEKCTTHINDQKPFVYFIKGEAGVGKSVILSSVFNRIQELSQDKNSPLYQTDNKLLVNHGEMLKTYEKIASKVKSLKVSNFTKPTTFINDMKKNNDFADIVFVDEAHLLLSRSDSYNSFVEDNHLEEIIKRSKIVIAVYDEKQVLKLKSYWDENKLAHLNVDYTTEEPYQLKDQFRMKANDEVVDWIDSFVTTEIKPLPHDDNFDFKIFDSALAMYEAIKQKNTTAGLSRIVSTFDYVHMKKNNEVYYVEDTNFKLPWNTTVKGRETWAERQDSIDEVGSIYTVQGFDLNYVGVILGPSVSYDVETDSVKIITANYCDTAAFSGQTGFDNVELIKQKIVLNSINILMKRGINGLYIFASDPALRERLARNA</sequence>
<proteinExistence type="predicted"/>
<dbReference type="CDD" id="cd10439">
    <property type="entry name" value="GIY-YIG_COG3410"/>
    <property type="match status" value="1"/>
</dbReference>
<dbReference type="PROSITE" id="PS50164">
    <property type="entry name" value="GIY_YIG"/>
    <property type="match status" value="1"/>
</dbReference>
<dbReference type="AlphaFoldDB" id="A0A1D2LYK2"/>
<reference evidence="2 3" key="1">
    <citation type="submission" date="2017-09" db="EMBL/GenBank/DDBJ databases">
        <title>Complete Genome Sequences of Two Strains of the Meat Spoilage Bacterium Brochothrix thermosphacta Isolated from Ground Chicken.</title>
        <authorList>
            <person name="Paoli G.C."/>
            <person name="Wijey C."/>
            <person name="Chen C.-Y."/>
            <person name="Nguyen L."/>
            <person name="Yan X."/>
            <person name="Irwin P.L."/>
        </authorList>
    </citation>
    <scope>NUCLEOTIDE SEQUENCE [LARGE SCALE GENOMIC DNA]</scope>
    <source>
        <strain evidence="2 3">BI</strain>
    </source>
</reference>
<protein>
    <submittedName>
        <fullName evidence="2">DUF2075 domain-containing protein</fullName>
    </submittedName>
</protein>
<dbReference type="Proteomes" id="UP000243591">
    <property type="component" value="Chromosome"/>
</dbReference>
<dbReference type="InterPro" id="IPR000305">
    <property type="entry name" value="GIY-YIG_endonuc"/>
</dbReference>
<keyword evidence="3" id="KW-1185">Reference proteome</keyword>
<dbReference type="OrthoDB" id="3193269at2"/>
<evidence type="ECO:0000313" key="3">
    <source>
        <dbReference type="Proteomes" id="UP000243591"/>
    </source>
</evidence>
<dbReference type="InterPro" id="IPR018647">
    <property type="entry name" value="SLFN_3-like_DNA/RNA_helicase"/>
</dbReference>
<accession>A0A1D2LYK2</accession>
<dbReference type="EMBL" id="CP023483">
    <property type="protein sequence ID" value="ATF27135.1"/>
    <property type="molecule type" value="Genomic_DNA"/>
</dbReference>
<evidence type="ECO:0000259" key="1">
    <source>
        <dbReference type="PROSITE" id="PS50164"/>
    </source>
</evidence>
<dbReference type="Gene3D" id="3.40.50.300">
    <property type="entry name" value="P-loop containing nucleotide triphosphate hydrolases"/>
    <property type="match status" value="1"/>
</dbReference>
<dbReference type="KEGG" id="bths:CNY62_12575"/>
<dbReference type="RefSeq" id="WP_069125596.1">
    <property type="nucleotide sequence ID" value="NZ_CP023483.1"/>
</dbReference>
<feature type="domain" description="GIY-YIG" evidence="1">
    <location>
        <begin position="26"/>
        <end position="98"/>
    </location>
</feature>
<name>A0A1D2LYK2_BROTH</name>
<dbReference type="Pfam" id="PF09848">
    <property type="entry name" value="SLFN-g3_helicase"/>
    <property type="match status" value="1"/>
</dbReference>